<organism evidence="1 2">
    <name type="scientific">Puccinia graminis f. sp. tritici (strain CRL 75-36-700-3 / race SCCL)</name>
    <name type="common">Black stem rust fungus</name>
    <dbReference type="NCBI Taxonomy" id="418459"/>
    <lineage>
        <taxon>Eukaryota</taxon>
        <taxon>Fungi</taxon>
        <taxon>Dikarya</taxon>
        <taxon>Basidiomycota</taxon>
        <taxon>Pucciniomycotina</taxon>
        <taxon>Pucciniomycetes</taxon>
        <taxon>Pucciniales</taxon>
        <taxon>Pucciniaceae</taxon>
        <taxon>Puccinia</taxon>
    </lineage>
</organism>
<reference key="1">
    <citation type="submission" date="2007-01" db="EMBL/GenBank/DDBJ databases">
        <title>The Genome Sequence of Puccinia graminis f. sp. tritici Strain CRL 75-36-700-3.</title>
        <authorList>
            <consortium name="The Broad Institute Genome Sequencing Platform"/>
            <person name="Birren B."/>
            <person name="Lander E."/>
            <person name="Galagan J."/>
            <person name="Nusbaum C."/>
            <person name="Devon K."/>
            <person name="Cuomo C."/>
            <person name="Jaffe D."/>
            <person name="Butler J."/>
            <person name="Alvarez P."/>
            <person name="Gnerre S."/>
            <person name="Grabherr M."/>
            <person name="Mauceli E."/>
            <person name="Brockman W."/>
            <person name="Young S."/>
            <person name="LaButti K."/>
            <person name="Sykes S."/>
            <person name="DeCaprio D."/>
            <person name="Crawford M."/>
            <person name="Koehrsen M."/>
            <person name="Engels R."/>
            <person name="Montgomery P."/>
            <person name="Pearson M."/>
            <person name="Howarth C."/>
            <person name="Larson L."/>
            <person name="White J."/>
            <person name="Zeng Q."/>
            <person name="Kodira C."/>
            <person name="Yandava C."/>
            <person name="Alvarado L."/>
            <person name="O'Leary S."/>
            <person name="Szabo L."/>
            <person name="Dean R."/>
            <person name="Schein J."/>
        </authorList>
    </citation>
    <scope>NUCLEOTIDE SEQUENCE</scope>
    <source>
        <strain>CRL 75-36-700-3</strain>
    </source>
</reference>
<name>E3KMS3_PUCGT</name>
<dbReference type="RefSeq" id="XP_003330017.1">
    <property type="nucleotide sequence ID" value="XM_003329969.1"/>
</dbReference>
<dbReference type="VEuPathDB" id="FungiDB:PGTG_11954"/>
<evidence type="ECO:0000313" key="2">
    <source>
        <dbReference type="Proteomes" id="UP000008783"/>
    </source>
</evidence>
<evidence type="ECO:0000313" key="1">
    <source>
        <dbReference type="EMBL" id="EFP85598.1"/>
    </source>
</evidence>
<accession>E3KMS3</accession>
<dbReference type="HOGENOM" id="CLU_144969_0_0_1"/>
<dbReference type="GeneID" id="10544158"/>
<protein>
    <submittedName>
        <fullName evidence="1">Uncharacterized protein</fullName>
    </submittedName>
</protein>
<dbReference type="EMBL" id="DS178295">
    <property type="protein sequence ID" value="EFP85598.1"/>
    <property type="molecule type" value="Genomic_DNA"/>
</dbReference>
<keyword evidence="2" id="KW-1185">Reference proteome</keyword>
<dbReference type="InParanoid" id="E3KMS3"/>
<proteinExistence type="predicted"/>
<gene>
    <name evidence="1" type="ORF">PGTG_11954</name>
</gene>
<dbReference type="KEGG" id="pgr:PGTG_11954"/>
<dbReference type="Proteomes" id="UP000008783">
    <property type="component" value="Unassembled WGS sequence"/>
</dbReference>
<reference evidence="2" key="2">
    <citation type="journal article" date="2011" name="Proc. Natl. Acad. Sci. U.S.A.">
        <title>Obligate biotrophy features unraveled by the genomic analysis of rust fungi.</title>
        <authorList>
            <person name="Duplessis S."/>
            <person name="Cuomo C.A."/>
            <person name="Lin Y.-C."/>
            <person name="Aerts A."/>
            <person name="Tisserant E."/>
            <person name="Veneault-Fourrey C."/>
            <person name="Joly D.L."/>
            <person name="Hacquard S."/>
            <person name="Amselem J."/>
            <person name="Cantarel B.L."/>
            <person name="Chiu R."/>
            <person name="Coutinho P.M."/>
            <person name="Feau N."/>
            <person name="Field M."/>
            <person name="Frey P."/>
            <person name="Gelhaye E."/>
            <person name="Goldberg J."/>
            <person name="Grabherr M.G."/>
            <person name="Kodira C.D."/>
            <person name="Kohler A."/>
            <person name="Kuees U."/>
            <person name="Lindquist E.A."/>
            <person name="Lucas S.M."/>
            <person name="Mago R."/>
            <person name="Mauceli E."/>
            <person name="Morin E."/>
            <person name="Murat C."/>
            <person name="Pangilinan J.L."/>
            <person name="Park R."/>
            <person name="Pearson M."/>
            <person name="Quesneville H."/>
            <person name="Rouhier N."/>
            <person name="Sakthikumar S."/>
            <person name="Salamov A.A."/>
            <person name="Schmutz J."/>
            <person name="Selles B."/>
            <person name="Shapiro H."/>
            <person name="Tanguay P."/>
            <person name="Tuskan G.A."/>
            <person name="Henrissat B."/>
            <person name="Van de Peer Y."/>
            <person name="Rouze P."/>
            <person name="Ellis J.G."/>
            <person name="Dodds P.N."/>
            <person name="Schein J.E."/>
            <person name="Zhong S."/>
            <person name="Hamelin R.C."/>
            <person name="Grigoriev I.V."/>
            <person name="Szabo L.J."/>
            <person name="Martin F."/>
        </authorList>
    </citation>
    <scope>NUCLEOTIDE SEQUENCE [LARGE SCALE GENOMIC DNA]</scope>
    <source>
        <strain evidence="2">CRL 75-36-700-3 / race SCCL</strain>
    </source>
</reference>
<sequence>MPDHVHTGDSTKSLGYQVGLFSIKPKSISKVPKLGKKEAEGIFQDYTQAEKSFLFIGADGTIEPHYGDNSVKHKQRVMRVLKDLAANLNNQVWLVTSKEVSELETT</sequence>
<dbReference type="AlphaFoldDB" id="E3KMS3"/>